<keyword evidence="5 6" id="KW-0472">Membrane</keyword>
<feature type="transmembrane region" description="Helical" evidence="6">
    <location>
        <begin position="353"/>
        <end position="372"/>
    </location>
</feature>
<feature type="transmembrane region" description="Helical" evidence="6">
    <location>
        <begin position="288"/>
        <end position="307"/>
    </location>
</feature>
<feature type="transmembrane region" description="Helical" evidence="6">
    <location>
        <begin position="313"/>
        <end position="332"/>
    </location>
</feature>
<dbReference type="PANTHER" id="PTHR23513:SF11">
    <property type="entry name" value="STAPHYLOFERRIN A TRANSPORTER"/>
    <property type="match status" value="1"/>
</dbReference>
<evidence type="ECO:0000256" key="1">
    <source>
        <dbReference type="ARBA" id="ARBA00004651"/>
    </source>
</evidence>
<comment type="subcellular location">
    <subcellularLocation>
        <location evidence="1">Cell membrane</location>
        <topology evidence="1">Multi-pass membrane protein</topology>
    </subcellularLocation>
</comment>
<feature type="transmembrane region" description="Helical" evidence="6">
    <location>
        <begin position="108"/>
        <end position="137"/>
    </location>
</feature>
<dbReference type="InterPro" id="IPR036259">
    <property type="entry name" value="MFS_trans_sf"/>
</dbReference>
<reference evidence="8" key="1">
    <citation type="journal article" date="2019" name="Int. J. Syst. Evol. Microbiol.">
        <title>The Global Catalogue of Microorganisms (GCM) 10K type strain sequencing project: providing services to taxonomists for standard genome sequencing and annotation.</title>
        <authorList>
            <consortium name="The Broad Institute Genomics Platform"/>
            <consortium name="The Broad Institute Genome Sequencing Center for Infectious Disease"/>
            <person name="Wu L."/>
            <person name="Ma J."/>
        </authorList>
    </citation>
    <scope>NUCLEOTIDE SEQUENCE [LARGE SCALE GENOMIC DNA]</scope>
    <source>
        <strain evidence="8">JCM 13002</strain>
    </source>
</reference>
<feature type="transmembrane region" description="Helical" evidence="6">
    <location>
        <begin position="49"/>
        <end position="70"/>
    </location>
</feature>
<keyword evidence="8" id="KW-1185">Reference proteome</keyword>
<feature type="transmembrane region" description="Helical" evidence="6">
    <location>
        <begin position="149"/>
        <end position="170"/>
    </location>
</feature>
<evidence type="ECO:0000256" key="4">
    <source>
        <dbReference type="ARBA" id="ARBA00022989"/>
    </source>
</evidence>
<evidence type="ECO:0000313" key="8">
    <source>
        <dbReference type="Proteomes" id="UP001499987"/>
    </source>
</evidence>
<comment type="caution">
    <text evidence="7">The sequence shown here is derived from an EMBL/GenBank/DDBJ whole genome shotgun (WGS) entry which is preliminary data.</text>
</comment>
<protein>
    <submittedName>
        <fullName evidence="7">MFS transporter</fullName>
    </submittedName>
</protein>
<evidence type="ECO:0000256" key="3">
    <source>
        <dbReference type="ARBA" id="ARBA00022692"/>
    </source>
</evidence>
<dbReference type="Pfam" id="PF07690">
    <property type="entry name" value="MFS_1"/>
    <property type="match status" value="1"/>
</dbReference>
<feature type="transmembrane region" description="Helical" evidence="6">
    <location>
        <begin position="82"/>
        <end position="102"/>
    </location>
</feature>
<evidence type="ECO:0000256" key="2">
    <source>
        <dbReference type="ARBA" id="ARBA00022475"/>
    </source>
</evidence>
<accession>A0ABP4E886</accession>
<evidence type="ECO:0000256" key="5">
    <source>
        <dbReference type="ARBA" id="ARBA00023136"/>
    </source>
</evidence>
<proteinExistence type="predicted"/>
<gene>
    <name evidence="7" type="ORF">GCM10009663_41620</name>
</gene>
<feature type="transmembrane region" description="Helical" evidence="6">
    <location>
        <begin position="21"/>
        <end position="43"/>
    </location>
</feature>
<dbReference type="RefSeq" id="WP_344625162.1">
    <property type="nucleotide sequence ID" value="NZ_BAAALD010000040.1"/>
</dbReference>
<evidence type="ECO:0000256" key="6">
    <source>
        <dbReference type="SAM" id="Phobius"/>
    </source>
</evidence>
<organism evidence="7 8">
    <name type="scientific">Kitasatospora arboriphila</name>
    <dbReference type="NCBI Taxonomy" id="258052"/>
    <lineage>
        <taxon>Bacteria</taxon>
        <taxon>Bacillati</taxon>
        <taxon>Actinomycetota</taxon>
        <taxon>Actinomycetes</taxon>
        <taxon>Kitasatosporales</taxon>
        <taxon>Streptomycetaceae</taxon>
        <taxon>Kitasatospora</taxon>
    </lineage>
</organism>
<keyword evidence="2" id="KW-1003">Cell membrane</keyword>
<evidence type="ECO:0000313" key="7">
    <source>
        <dbReference type="EMBL" id="GAA1093736.1"/>
    </source>
</evidence>
<keyword evidence="4 6" id="KW-1133">Transmembrane helix</keyword>
<feature type="transmembrane region" description="Helical" evidence="6">
    <location>
        <begin position="384"/>
        <end position="403"/>
    </location>
</feature>
<dbReference type="Gene3D" id="1.20.1250.20">
    <property type="entry name" value="MFS general substrate transporter like domains"/>
    <property type="match status" value="1"/>
</dbReference>
<dbReference type="Proteomes" id="UP001499987">
    <property type="component" value="Unassembled WGS sequence"/>
</dbReference>
<sequence>MIPATPGRWALLRERAFRRYWLGHTTSLLGSAMASVAVAFAVLGSGGDGTALGAVMAARILPVVLVLPVAGIVADRLGPRRVALAADVLRCAVQAALAALLLTDRPPLWGTAALVALWGLGEGFGLPALGALVPGLVRDRARLADANSLLGLARSTSTVAGPALAGLLVAADGPAAVLDLDAASYAVGALALAAVAVPAVPRGPADTILDDLRHGWTEFRSRTWLWLTTAQTGLFNLLVWAPFVVIGPLLAQQRLGGAAAWGTVMAAYGAGAVLGGLLMLGRRPRPPLAVAAAAATGWALPSAALASGAGTGWTAFAALGAGISTAVCDTLFTTATQQHVPAEALGRVHSFEALGAFVLGPIGLAAAGPLAARLGAAPVLGLGALWQVAACATVLAVPAVRTLRAPTAAEPRPTVSRTVPSTD</sequence>
<dbReference type="CDD" id="cd06173">
    <property type="entry name" value="MFS_MefA_like"/>
    <property type="match status" value="1"/>
</dbReference>
<dbReference type="EMBL" id="BAAALD010000040">
    <property type="protein sequence ID" value="GAA1093736.1"/>
    <property type="molecule type" value="Genomic_DNA"/>
</dbReference>
<feature type="transmembrane region" description="Helical" evidence="6">
    <location>
        <begin position="182"/>
        <end position="203"/>
    </location>
</feature>
<name>A0ABP4E886_9ACTN</name>
<dbReference type="PANTHER" id="PTHR23513">
    <property type="entry name" value="INTEGRAL MEMBRANE EFFLUX PROTEIN-RELATED"/>
    <property type="match status" value="1"/>
</dbReference>
<feature type="transmembrane region" description="Helical" evidence="6">
    <location>
        <begin position="224"/>
        <end position="246"/>
    </location>
</feature>
<dbReference type="SUPFAM" id="SSF103473">
    <property type="entry name" value="MFS general substrate transporter"/>
    <property type="match status" value="1"/>
</dbReference>
<keyword evidence="3 6" id="KW-0812">Transmembrane</keyword>
<feature type="transmembrane region" description="Helical" evidence="6">
    <location>
        <begin position="258"/>
        <end position="281"/>
    </location>
</feature>
<dbReference type="InterPro" id="IPR011701">
    <property type="entry name" value="MFS"/>
</dbReference>